<dbReference type="GO" id="GO:0016020">
    <property type="term" value="C:membrane"/>
    <property type="evidence" value="ECO:0007669"/>
    <property type="project" value="UniProtKB-SubCell"/>
</dbReference>
<feature type="region of interest" description="Disordered" evidence="6">
    <location>
        <begin position="1"/>
        <end position="35"/>
    </location>
</feature>
<sequence>MNENVTPIEEQQHPVPQPLQPVESETPEKKPPTKKSISVIKDYSNPLLIMASVIIIIAGLKEAQDILAPLLLAVFLAVLCNPIVDKMESYKIPRTLASLVTVVLLGYSVYMIGDVVASSSKSFIKDMNSSVMVLIEKINEFSGDNESLIKSKLSSINPGSFINSGFAVLNTIKNSISFTFVVAFTTFLALCEGKSWQKKITAFFGTSKLSNGTSKQIQTYIYVKFLASFATGFIIATALYFIGHKYWLLWGIIATTLNFIPNIGSILAAIPSLIVSMATMGLVPTLGTLAVYVSVNVVIGSYLEPKIIGDKLGLSTLIVFLSMIAFGKIFGMVGMFLSVPIIVAIKIALDVIKPDNKISLLLK</sequence>
<comment type="similarity">
    <text evidence="2">Belongs to the autoinducer-2 exporter (AI-2E) (TC 2.A.86) family.</text>
</comment>
<evidence type="ECO:0000256" key="3">
    <source>
        <dbReference type="ARBA" id="ARBA00022692"/>
    </source>
</evidence>
<keyword evidence="4 7" id="KW-1133">Transmembrane helix</keyword>
<dbReference type="PANTHER" id="PTHR21716:SF64">
    <property type="entry name" value="AI-2 TRANSPORT PROTEIN TQSA"/>
    <property type="match status" value="1"/>
</dbReference>
<keyword evidence="3 7" id="KW-0812">Transmembrane</keyword>
<evidence type="ECO:0000256" key="4">
    <source>
        <dbReference type="ARBA" id="ARBA00022989"/>
    </source>
</evidence>
<feature type="transmembrane region" description="Helical" evidence="7">
    <location>
        <begin position="43"/>
        <end position="60"/>
    </location>
</feature>
<evidence type="ECO:0000256" key="6">
    <source>
        <dbReference type="SAM" id="MobiDB-lite"/>
    </source>
</evidence>
<evidence type="ECO:0000313" key="8">
    <source>
        <dbReference type="EMBL" id="KAA1253300.1"/>
    </source>
</evidence>
<dbReference type="EMBL" id="VUAA01000023">
    <property type="protein sequence ID" value="KAA1253300.1"/>
    <property type="molecule type" value="Genomic_DNA"/>
</dbReference>
<dbReference type="InterPro" id="IPR002549">
    <property type="entry name" value="AI-2E-like"/>
</dbReference>
<evidence type="ECO:0000256" key="2">
    <source>
        <dbReference type="ARBA" id="ARBA00009773"/>
    </source>
</evidence>
<evidence type="ECO:0000313" key="9">
    <source>
        <dbReference type="Proteomes" id="UP000323225"/>
    </source>
</evidence>
<feature type="transmembrane region" description="Helical" evidence="7">
    <location>
        <begin position="282"/>
        <end position="303"/>
    </location>
</feature>
<dbReference type="PANTHER" id="PTHR21716">
    <property type="entry name" value="TRANSMEMBRANE PROTEIN"/>
    <property type="match status" value="1"/>
</dbReference>
<evidence type="ECO:0000256" key="1">
    <source>
        <dbReference type="ARBA" id="ARBA00004141"/>
    </source>
</evidence>
<dbReference type="GO" id="GO:0055085">
    <property type="term" value="P:transmembrane transport"/>
    <property type="evidence" value="ECO:0007669"/>
    <property type="project" value="TreeGrafter"/>
</dbReference>
<gene>
    <name evidence="8" type="ORF">F0M16_18160</name>
</gene>
<evidence type="ECO:0000256" key="7">
    <source>
        <dbReference type="SAM" id="Phobius"/>
    </source>
</evidence>
<reference evidence="8 9" key="1">
    <citation type="submission" date="2019-09" db="EMBL/GenBank/DDBJ databases">
        <authorList>
            <person name="Kritzky A."/>
            <person name="Schelkanova E.Y."/>
            <person name="Alkhova Z.V."/>
            <person name="Smirnova N.I."/>
        </authorList>
    </citation>
    <scope>NUCLEOTIDE SEQUENCE [LARGE SCALE GENOMIC DNA]</scope>
    <source>
        <strain evidence="8 9">M1526</strain>
    </source>
</reference>
<comment type="caution">
    <text evidence="8">The sequence shown here is derived from an EMBL/GenBank/DDBJ whole genome shotgun (WGS) entry which is preliminary data.</text>
</comment>
<evidence type="ECO:0000256" key="5">
    <source>
        <dbReference type="ARBA" id="ARBA00023136"/>
    </source>
</evidence>
<dbReference type="Proteomes" id="UP000323225">
    <property type="component" value="Unassembled WGS sequence"/>
</dbReference>
<feature type="transmembrane region" description="Helical" evidence="7">
    <location>
        <begin position="172"/>
        <end position="191"/>
    </location>
</feature>
<feature type="transmembrane region" description="Helical" evidence="7">
    <location>
        <begin position="96"/>
        <end position="113"/>
    </location>
</feature>
<organism evidence="8 9">
    <name type="scientific">Vibrio cholerae</name>
    <dbReference type="NCBI Taxonomy" id="666"/>
    <lineage>
        <taxon>Bacteria</taxon>
        <taxon>Pseudomonadati</taxon>
        <taxon>Pseudomonadota</taxon>
        <taxon>Gammaproteobacteria</taxon>
        <taxon>Vibrionales</taxon>
        <taxon>Vibrionaceae</taxon>
        <taxon>Vibrio</taxon>
    </lineage>
</organism>
<proteinExistence type="inferred from homology"/>
<dbReference type="Pfam" id="PF01594">
    <property type="entry name" value="AI-2E_transport"/>
    <property type="match status" value="1"/>
</dbReference>
<feature type="transmembrane region" description="Helical" evidence="7">
    <location>
        <begin position="66"/>
        <end position="84"/>
    </location>
</feature>
<keyword evidence="5 7" id="KW-0472">Membrane</keyword>
<name>A0A5Q6PF16_VIBCL</name>
<feature type="transmembrane region" description="Helical" evidence="7">
    <location>
        <begin position="248"/>
        <end position="270"/>
    </location>
</feature>
<dbReference type="AlphaFoldDB" id="A0A5Q6PF16"/>
<feature type="transmembrane region" description="Helical" evidence="7">
    <location>
        <begin position="323"/>
        <end position="349"/>
    </location>
</feature>
<protein>
    <submittedName>
        <fullName evidence="8">AI-2E family transporter</fullName>
    </submittedName>
</protein>
<feature type="transmembrane region" description="Helical" evidence="7">
    <location>
        <begin position="221"/>
        <end position="242"/>
    </location>
</feature>
<comment type="subcellular location">
    <subcellularLocation>
        <location evidence="1">Membrane</location>
        <topology evidence="1">Multi-pass membrane protein</topology>
    </subcellularLocation>
</comment>
<accession>A0A5Q6PF16</accession>